<dbReference type="SUPFAM" id="SSF53756">
    <property type="entry name" value="UDP-Glycosyltransferase/glycogen phosphorylase"/>
    <property type="match status" value="1"/>
</dbReference>
<dbReference type="RefSeq" id="WP_117866356.1">
    <property type="nucleotide sequence ID" value="NZ_JADMZQ010000007.1"/>
</dbReference>
<evidence type="ECO:0000313" key="5">
    <source>
        <dbReference type="EMBL" id="RGV43537.1"/>
    </source>
</evidence>
<evidence type="ECO:0000313" key="4">
    <source>
        <dbReference type="EMBL" id="KAB4248066.1"/>
    </source>
</evidence>
<keyword evidence="1 5" id="KW-0808">Transferase</keyword>
<dbReference type="PANTHER" id="PTHR46401:SF2">
    <property type="entry name" value="GLYCOSYLTRANSFERASE WBBK-RELATED"/>
    <property type="match status" value="1"/>
</dbReference>
<feature type="domain" description="Glycosyl transferase family 1" evidence="3">
    <location>
        <begin position="204"/>
        <end position="359"/>
    </location>
</feature>
<proteinExistence type="predicted"/>
<keyword evidence="2" id="KW-1133">Transmembrane helix</keyword>
<evidence type="ECO:0000256" key="2">
    <source>
        <dbReference type="SAM" id="Phobius"/>
    </source>
</evidence>
<keyword evidence="2" id="KW-0812">Transmembrane</keyword>
<dbReference type="GO" id="GO:0009103">
    <property type="term" value="P:lipopolysaccharide biosynthetic process"/>
    <property type="evidence" value="ECO:0007669"/>
    <property type="project" value="TreeGrafter"/>
</dbReference>
<accession>A0A412XHI6</accession>
<name>A0A412XHI6_BACUN</name>
<evidence type="ECO:0000256" key="1">
    <source>
        <dbReference type="ARBA" id="ARBA00022679"/>
    </source>
</evidence>
<organism evidence="5 6">
    <name type="scientific">Bacteroides uniformis</name>
    <dbReference type="NCBI Taxonomy" id="820"/>
    <lineage>
        <taxon>Bacteria</taxon>
        <taxon>Pseudomonadati</taxon>
        <taxon>Bacteroidota</taxon>
        <taxon>Bacteroidia</taxon>
        <taxon>Bacteroidales</taxon>
        <taxon>Bacteroidaceae</taxon>
        <taxon>Bacteroides</taxon>
    </lineage>
</organism>
<dbReference type="Gene3D" id="3.40.50.2000">
    <property type="entry name" value="Glycogen Phosphorylase B"/>
    <property type="match status" value="2"/>
</dbReference>
<dbReference type="EMBL" id="WCTJ01000041">
    <property type="protein sequence ID" value="KAB4248066.1"/>
    <property type="molecule type" value="Genomic_DNA"/>
</dbReference>
<dbReference type="GO" id="GO:0016757">
    <property type="term" value="F:glycosyltransferase activity"/>
    <property type="evidence" value="ECO:0007669"/>
    <property type="project" value="InterPro"/>
</dbReference>
<protein>
    <submittedName>
        <fullName evidence="5">Glycosyltransferase</fullName>
    </submittedName>
</protein>
<keyword evidence="2" id="KW-0472">Membrane</keyword>
<reference evidence="4 7" key="2">
    <citation type="journal article" date="2019" name="Nat. Med.">
        <title>A library of human gut bacterial isolates paired with longitudinal multiomics data enables mechanistic microbiome research.</title>
        <authorList>
            <person name="Poyet M."/>
            <person name="Groussin M."/>
            <person name="Gibbons S.M."/>
            <person name="Avila-Pacheco J."/>
            <person name="Jiang X."/>
            <person name="Kearney S.M."/>
            <person name="Perrotta A.R."/>
            <person name="Berdy B."/>
            <person name="Zhao S."/>
            <person name="Lieberman T.D."/>
            <person name="Swanson P.K."/>
            <person name="Smith M."/>
            <person name="Roesemann S."/>
            <person name="Alexander J.E."/>
            <person name="Rich S.A."/>
            <person name="Livny J."/>
            <person name="Vlamakis H."/>
            <person name="Clish C."/>
            <person name="Bullock K."/>
            <person name="Deik A."/>
            <person name="Scott J."/>
            <person name="Pierce K.A."/>
            <person name="Xavier R.J."/>
            <person name="Alm E.J."/>
        </authorList>
    </citation>
    <scope>NUCLEOTIDE SEQUENCE [LARGE SCALE GENOMIC DNA]</scope>
    <source>
        <strain evidence="4 7">BIOML-A3</strain>
    </source>
</reference>
<dbReference type="Proteomes" id="UP000487989">
    <property type="component" value="Unassembled WGS sequence"/>
</dbReference>
<evidence type="ECO:0000313" key="7">
    <source>
        <dbReference type="Proteomes" id="UP000487989"/>
    </source>
</evidence>
<feature type="transmembrane region" description="Helical" evidence="2">
    <location>
        <begin position="6"/>
        <end position="24"/>
    </location>
</feature>
<sequence length="390" mass="44850">MRRILLIYHGWGIGGGLIAMIGLIHQLKRQYDVHVLCIYNSNAVDYIKNEGISVEVLNSFFYRRLYSLYIKTEASYFSVPGFCKRTYALLMYYLNKYIVAPSVLKNKLGNFDILYLNSLFITDWAMAAQKRNKKVVLHVREPLANDSFKYGKNVILRNIKKYVDCVIAISKDNASRLSGIKNVRIVYDPVVDVNRGDLDIAVESDLKYFVYVGGEQRIKGFEQLALSLDYLNKNVRIFFIGQLKKKKSVGDYIRFFQSSYYRKLSFLRQKILSSEKIIYVGHTNNVFSYYKKAIAVISPFSKPHASLPILEAFSIGKPVIASDIEGTDELVSIDTGFLFHNGNFKELAEVVNYFAKMDNRQLMDYSTASYLHYKHIYTLSESVPAIINEL</sequence>
<gene>
    <name evidence="5" type="ORF">DWW14_06155</name>
    <name evidence="4" type="ORF">GAP48_19115</name>
</gene>
<evidence type="ECO:0000259" key="3">
    <source>
        <dbReference type="Pfam" id="PF00534"/>
    </source>
</evidence>
<reference evidence="5 6" key="1">
    <citation type="submission" date="2018-08" db="EMBL/GenBank/DDBJ databases">
        <title>A genome reference for cultivated species of the human gut microbiota.</title>
        <authorList>
            <person name="Zou Y."/>
            <person name="Xue W."/>
            <person name="Luo G."/>
        </authorList>
    </citation>
    <scope>NUCLEOTIDE SEQUENCE [LARGE SCALE GENOMIC DNA]</scope>
    <source>
        <strain evidence="5 6">AF14-42</strain>
    </source>
</reference>
<evidence type="ECO:0000313" key="6">
    <source>
        <dbReference type="Proteomes" id="UP000285343"/>
    </source>
</evidence>
<comment type="caution">
    <text evidence="5">The sequence shown here is derived from an EMBL/GenBank/DDBJ whole genome shotgun (WGS) entry which is preliminary data.</text>
</comment>
<dbReference type="Pfam" id="PF00534">
    <property type="entry name" value="Glycos_transf_1"/>
    <property type="match status" value="1"/>
</dbReference>
<dbReference type="AlphaFoldDB" id="A0A412XHI6"/>
<dbReference type="PANTHER" id="PTHR46401">
    <property type="entry name" value="GLYCOSYLTRANSFERASE WBBK-RELATED"/>
    <property type="match status" value="1"/>
</dbReference>
<dbReference type="EMBL" id="QRZC01000006">
    <property type="protein sequence ID" value="RGV43537.1"/>
    <property type="molecule type" value="Genomic_DNA"/>
</dbReference>
<dbReference type="Proteomes" id="UP000285343">
    <property type="component" value="Unassembled WGS sequence"/>
</dbReference>
<dbReference type="InterPro" id="IPR001296">
    <property type="entry name" value="Glyco_trans_1"/>
</dbReference>